<dbReference type="Gene3D" id="3.10.310.10">
    <property type="entry name" value="Diaminopimelate Epimerase, Chain A, domain 1"/>
    <property type="match status" value="2"/>
</dbReference>
<keyword evidence="7 12" id="KW-1133">Transmembrane helix</keyword>
<dbReference type="EMBL" id="KB933365">
    <property type="protein sequence ID" value="EON95961.1"/>
    <property type="molecule type" value="Genomic_DNA"/>
</dbReference>
<evidence type="ECO:0000256" key="2">
    <source>
        <dbReference type="ARBA" id="ARBA00007673"/>
    </source>
</evidence>
<comment type="similarity">
    <text evidence="2">Belongs to the PrpF family.</text>
</comment>
<dbReference type="PROSITE" id="PS50850">
    <property type="entry name" value="MFS"/>
    <property type="match status" value="1"/>
</dbReference>
<feature type="transmembrane region" description="Helical" evidence="12">
    <location>
        <begin position="699"/>
        <end position="720"/>
    </location>
</feature>
<proteinExistence type="inferred from homology"/>
<feature type="domain" description="Major facilitator superfamily (MFS) profile" evidence="13">
    <location>
        <begin position="317"/>
        <end position="767"/>
    </location>
</feature>
<dbReference type="SUPFAM" id="SSF103473">
    <property type="entry name" value="MFS general substrate transporter"/>
    <property type="match status" value="1"/>
</dbReference>
<dbReference type="Proteomes" id="UP000014074">
    <property type="component" value="Unassembled WGS sequence"/>
</dbReference>
<feature type="compositionally biased region" description="Acidic residues" evidence="11">
    <location>
        <begin position="236"/>
        <end position="248"/>
    </location>
</feature>
<dbReference type="eggNOG" id="KOG0254">
    <property type="taxonomic scope" value="Eukaryota"/>
</dbReference>
<feature type="transmembrane region" description="Helical" evidence="12">
    <location>
        <begin position="673"/>
        <end position="692"/>
    </location>
</feature>
<evidence type="ECO:0000256" key="10">
    <source>
        <dbReference type="ARBA" id="ARBA00043213"/>
    </source>
</evidence>
<organism evidence="14 15">
    <name type="scientific">Phaeoacremonium minimum (strain UCR-PA7)</name>
    <name type="common">Esca disease fungus</name>
    <name type="synonym">Togninia minima</name>
    <dbReference type="NCBI Taxonomy" id="1286976"/>
    <lineage>
        <taxon>Eukaryota</taxon>
        <taxon>Fungi</taxon>
        <taxon>Dikarya</taxon>
        <taxon>Ascomycota</taxon>
        <taxon>Pezizomycotina</taxon>
        <taxon>Sordariomycetes</taxon>
        <taxon>Sordariomycetidae</taxon>
        <taxon>Togniniales</taxon>
        <taxon>Togniniaceae</taxon>
        <taxon>Phaeoacremonium</taxon>
    </lineage>
</organism>
<keyword evidence="9" id="KW-0413">Isomerase</keyword>
<evidence type="ECO:0000256" key="4">
    <source>
        <dbReference type="ARBA" id="ARBA00022448"/>
    </source>
</evidence>
<dbReference type="GeneID" id="19329401"/>
<keyword evidence="5 12" id="KW-0812">Transmembrane</keyword>
<evidence type="ECO:0000256" key="3">
    <source>
        <dbReference type="ARBA" id="ARBA00010992"/>
    </source>
</evidence>
<protein>
    <recommendedName>
        <fullName evidence="10">Quinate transporter</fullName>
    </recommendedName>
</protein>
<dbReference type="GO" id="GO:0016853">
    <property type="term" value="F:isomerase activity"/>
    <property type="evidence" value="ECO:0007669"/>
    <property type="project" value="UniProtKB-KW"/>
</dbReference>
<dbReference type="PRINTS" id="PR00171">
    <property type="entry name" value="SUGRTRNSPORT"/>
</dbReference>
<dbReference type="AlphaFoldDB" id="R8B9J5"/>
<keyword evidence="6" id="KW-0672">Quinate metabolism</keyword>
<feature type="transmembrane region" description="Helical" evidence="12">
    <location>
        <begin position="418"/>
        <end position="439"/>
    </location>
</feature>
<dbReference type="Pfam" id="PF00083">
    <property type="entry name" value="Sugar_tr"/>
    <property type="match status" value="2"/>
</dbReference>
<evidence type="ECO:0000256" key="8">
    <source>
        <dbReference type="ARBA" id="ARBA00023136"/>
    </source>
</evidence>
<feature type="transmembrane region" description="Helical" evidence="12">
    <location>
        <begin position="314"/>
        <end position="339"/>
    </location>
</feature>
<dbReference type="PANTHER" id="PTHR48022:SF34">
    <property type="entry name" value="MAJOR FACILITATOR SUPERFAMILY (MFS) PROFILE DOMAIN-CONTAINING PROTEIN-RELATED"/>
    <property type="match status" value="1"/>
</dbReference>
<feature type="transmembrane region" description="Helical" evidence="12">
    <location>
        <begin position="615"/>
        <end position="637"/>
    </location>
</feature>
<dbReference type="HOGENOM" id="CLU_364154_0_0_1"/>
<dbReference type="InterPro" id="IPR050360">
    <property type="entry name" value="MFS_Sugar_Transporters"/>
</dbReference>
<dbReference type="NCBIfam" id="TIGR00879">
    <property type="entry name" value="SP"/>
    <property type="match status" value="1"/>
</dbReference>
<dbReference type="Pfam" id="PF04303">
    <property type="entry name" value="PrpF"/>
    <property type="match status" value="1"/>
</dbReference>
<gene>
    <name evidence="14" type="ORF">UCRPA7_8540</name>
</gene>
<dbReference type="GO" id="GO:0005351">
    <property type="term" value="F:carbohydrate:proton symporter activity"/>
    <property type="evidence" value="ECO:0007669"/>
    <property type="project" value="TreeGrafter"/>
</dbReference>
<dbReference type="SUPFAM" id="SSF54506">
    <property type="entry name" value="Diaminopimelate epimerase-like"/>
    <property type="match status" value="2"/>
</dbReference>
<comment type="similarity">
    <text evidence="3">Belongs to the major facilitator superfamily. Sugar transporter (TC 2.A.1.1) family.</text>
</comment>
<feature type="region of interest" description="Disordered" evidence="11">
    <location>
        <begin position="225"/>
        <end position="248"/>
    </location>
</feature>
<feature type="transmembrane region" description="Helical" evidence="12">
    <location>
        <begin position="644"/>
        <end position="661"/>
    </location>
</feature>
<dbReference type="InterPro" id="IPR020846">
    <property type="entry name" value="MFS_dom"/>
</dbReference>
<keyword evidence="8 12" id="KW-0472">Membrane</keyword>
<dbReference type="InterPro" id="IPR003663">
    <property type="entry name" value="Sugar/inositol_transpt"/>
</dbReference>
<dbReference type="InterPro" id="IPR036259">
    <property type="entry name" value="MFS_trans_sf"/>
</dbReference>
<evidence type="ECO:0000256" key="6">
    <source>
        <dbReference type="ARBA" id="ARBA00022911"/>
    </source>
</evidence>
<evidence type="ECO:0000313" key="14">
    <source>
        <dbReference type="EMBL" id="EON95961.1"/>
    </source>
</evidence>
<comment type="subcellular location">
    <subcellularLocation>
        <location evidence="1">Membrane</location>
        <topology evidence="1">Multi-pass membrane protein</topology>
    </subcellularLocation>
</comment>
<dbReference type="Gene3D" id="1.20.1250.20">
    <property type="entry name" value="MFS general substrate transporter like domains"/>
    <property type="match status" value="3"/>
</dbReference>
<evidence type="ECO:0000256" key="12">
    <source>
        <dbReference type="SAM" id="Phobius"/>
    </source>
</evidence>
<accession>R8B9J5</accession>
<name>R8B9J5_PHAM7</name>
<dbReference type="OrthoDB" id="508119at2759"/>
<feature type="transmembrane region" description="Helical" evidence="12">
    <location>
        <begin position="387"/>
        <end position="406"/>
    </location>
</feature>
<feature type="transmembrane region" description="Helical" evidence="12">
    <location>
        <begin position="359"/>
        <end position="380"/>
    </location>
</feature>
<evidence type="ECO:0000256" key="11">
    <source>
        <dbReference type="SAM" id="MobiDB-lite"/>
    </source>
</evidence>
<dbReference type="InterPro" id="IPR005828">
    <property type="entry name" value="MFS_sugar_transport-like"/>
</dbReference>
<evidence type="ECO:0000259" key="13">
    <source>
        <dbReference type="PROSITE" id="PS50850"/>
    </source>
</evidence>
<feature type="transmembrane region" description="Helical" evidence="12">
    <location>
        <begin position="483"/>
        <end position="505"/>
    </location>
</feature>
<evidence type="ECO:0000256" key="1">
    <source>
        <dbReference type="ARBA" id="ARBA00004141"/>
    </source>
</evidence>
<keyword evidence="4" id="KW-0813">Transport</keyword>
<keyword evidence="15" id="KW-1185">Reference proteome</keyword>
<sequence length="767" mass="82895">MASGIGAFALDEGLIEAPKGISKVDIRVYNTNTDTQLIETVEVDEFGYFQPEGDYHIGGFSGSGSRIDVAFMDPAGSMTRKLFPSGKREERLAVMIAGKTTSIKVTLIDAANPFIFVDRATLPIGMRSLSPDSTEFIEAVENVRKAGAVRYGLATSEEEAGRVRGTPKIALLSPPPTESKLDIRVLAFSMGKPHPSLQLTGAVCLGAALSIPGTIASRLSIMREMTDEQPPSPPSSDEEAEQSEDDCSQGERMFLIGHSSGTIDVAVKTQFGSGDEVTVEYAKDCGFQDVNMRASRQNIEMGIPTPKEVFNYRVYVLALISSMGAVMFGYDLGFIGTAMELDSFQNDFGLENASTSRESAFKANVVSLLQVGCIVGSLAAGPVSDKWGRLVTLFLTAIFYNVGSAIQTGAHGSEGMMLAGRCVGGVGVGAASMIVPLYVAEASPPTIRGRLVGIYEIGVSMGTLIGFWINYGLQRNLPATSTQWIITFAVQLIPGGLLMIGVFLIPESPRWLAANKGREACLRVLQKLRGIPPDHPYLMEEAHGIFQQMEHEMTLSEGKSFKSSLKEMAKPGNRQRLLIGALMFIFMQMAGSNAINYYSPTIFKSIGLTGTNTGLFATGIYGAVRFVAIIIAMVFIVDRFGRTRTLMVGSGIMAIAMWYIGAYVKVAHPPSKGATHITAGGYAAVVMIYVYAVGCNIKYGTYFLFASSMTLAIPWVFFFVPETKNLSLEDMDELFGLEGIDHLYYDGKAGDDQEKGEIRQVEHPLTK</sequence>
<evidence type="ECO:0000256" key="7">
    <source>
        <dbReference type="ARBA" id="ARBA00022989"/>
    </source>
</evidence>
<feature type="transmembrane region" description="Helical" evidence="12">
    <location>
        <begin position="577"/>
        <end position="595"/>
    </location>
</feature>
<feature type="transmembrane region" description="Helical" evidence="12">
    <location>
        <begin position="197"/>
        <end position="216"/>
    </location>
</feature>
<dbReference type="InterPro" id="IPR007400">
    <property type="entry name" value="PrpF-like"/>
</dbReference>
<dbReference type="PANTHER" id="PTHR48022">
    <property type="entry name" value="PLASTIDIC GLUCOSE TRANSPORTER 4"/>
    <property type="match status" value="1"/>
</dbReference>
<feature type="transmembrane region" description="Helical" evidence="12">
    <location>
        <begin position="451"/>
        <end position="471"/>
    </location>
</feature>
<dbReference type="KEGG" id="tmn:UCRPA7_8540"/>
<dbReference type="PROSITE" id="PS00217">
    <property type="entry name" value="SUGAR_TRANSPORT_2"/>
    <property type="match status" value="1"/>
</dbReference>
<evidence type="ECO:0000256" key="5">
    <source>
        <dbReference type="ARBA" id="ARBA00022692"/>
    </source>
</evidence>
<dbReference type="RefSeq" id="XP_007919243.1">
    <property type="nucleotide sequence ID" value="XM_007921052.1"/>
</dbReference>
<dbReference type="InterPro" id="IPR005829">
    <property type="entry name" value="Sugar_transporter_CS"/>
</dbReference>
<dbReference type="GO" id="GO:0016020">
    <property type="term" value="C:membrane"/>
    <property type="evidence" value="ECO:0007669"/>
    <property type="project" value="UniProtKB-SubCell"/>
</dbReference>
<reference evidence="15" key="1">
    <citation type="journal article" date="2013" name="Genome Announc.">
        <title>Draft genome sequence of the ascomycete Phaeoacremonium aleophilum strain UCR-PA7, a causal agent of the esca disease complex in grapevines.</title>
        <authorList>
            <person name="Blanco-Ulate B."/>
            <person name="Rolshausen P."/>
            <person name="Cantu D."/>
        </authorList>
    </citation>
    <scope>NUCLEOTIDE SEQUENCE [LARGE SCALE GENOMIC DNA]</scope>
    <source>
        <strain evidence="15">UCR-PA7</strain>
    </source>
</reference>
<evidence type="ECO:0000256" key="9">
    <source>
        <dbReference type="ARBA" id="ARBA00023235"/>
    </source>
</evidence>
<evidence type="ECO:0000313" key="15">
    <source>
        <dbReference type="Proteomes" id="UP000014074"/>
    </source>
</evidence>